<evidence type="ECO:0000313" key="5">
    <source>
        <dbReference type="ZFIN" id="ZDB-GENE-121214-193"/>
    </source>
</evidence>
<dbReference type="InterPro" id="IPR001507">
    <property type="entry name" value="ZP_dom"/>
</dbReference>
<dbReference type="Proteomes" id="UP000000437">
    <property type="component" value="Chromosome 15"/>
</dbReference>
<proteinExistence type="predicted"/>
<dbReference type="RefSeq" id="XP_021322069.2">
    <property type="nucleotide sequence ID" value="XM_021466394.3"/>
</dbReference>
<evidence type="ECO:0000256" key="2">
    <source>
        <dbReference type="ARBA" id="ARBA00023157"/>
    </source>
</evidence>
<dbReference type="PANTHER" id="PTHR14002:SF10">
    <property type="entry name" value="ZONA PELLUCIDA-LIKE DOMAIN-CONTAINING PROTEIN 1-RELATED"/>
    <property type="match status" value="1"/>
</dbReference>
<accession>A0A8M9PCC1</accession>
<protein>
    <submittedName>
        <fullName evidence="4">Zona pellucida-like domain-containing protein 1</fullName>
    </submittedName>
</protein>
<keyword evidence="1" id="KW-0732">Signal</keyword>
<dbReference type="GO" id="GO:0009986">
    <property type="term" value="C:cell surface"/>
    <property type="evidence" value="ECO:0000318"/>
    <property type="project" value="GO_Central"/>
</dbReference>
<sequence length="461" mass="50647">MVLGTMDFVPDLEKAKVTGSESLSVERSPEGFMLRSSLSSFLSHPKPLYKNPICQICKIEEAYHPDFVDSTDHVMMIRLVQLLCLSGLLLHCEAQGFQSCLADPTFRLADNSDISVTCGTNQMFLRILLCPMYFGGYNESLMALNARFGIPDCRGVADWSSSPPVLMFNFSISQEALLLCGNTINITSQVGSGVFSDFSQIQSVNISGLINAWDPSISAITYRQQLTYQFSCVYPLQYLVNNTEVKVSGVSLAVKDNNGTFVSTLSMTLFTTANYTTKLTIPQTGLQLKTRIYVQVKATNLTNKFNVMLDRCYATTSPYPTSSSSYDLFLGCTRDPQTKVDMNGIAQEAHFSFEAFRFVEHKNLTISTFYLHCATRLCENSTCASLLPKCARKRNVRSIDYNASDVATVSSGPIRTRVDNGGLASRLTSSSSIPQLTYAGAATGLLSVLLLNWLSGSGPAW</sequence>
<dbReference type="Pfam" id="PF23344">
    <property type="entry name" value="ZP-N"/>
    <property type="match status" value="1"/>
</dbReference>
<dbReference type="Pfam" id="PF00100">
    <property type="entry name" value="Zona_pellucida"/>
    <property type="match status" value="1"/>
</dbReference>
<reference evidence="4" key="1">
    <citation type="submission" date="2025-08" db="UniProtKB">
        <authorList>
            <consortium name="RefSeq"/>
        </authorList>
    </citation>
    <scope>IDENTIFICATION</scope>
    <source>
        <strain evidence="4">Tuebingen</strain>
        <tissue evidence="4">Fibroblasts and whole tissue</tissue>
    </source>
</reference>
<evidence type="ECO:0000313" key="3">
    <source>
        <dbReference type="Proteomes" id="UP000000437"/>
    </source>
</evidence>
<dbReference type="OrthoDB" id="9274484at2759"/>
<dbReference type="GlyGen" id="A0A8M9PCC1">
    <property type="glycosylation" value="1 site"/>
</dbReference>
<name>A0A8M9PCC1_DANRE</name>
<keyword evidence="2" id="KW-1015">Disulfide bond</keyword>
<dbReference type="InterPro" id="IPR042235">
    <property type="entry name" value="ZP-C_dom"/>
</dbReference>
<gene>
    <name evidence="4 5" type="primary">si:dkey-4p15.5</name>
</gene>
<dbReference type="AlphaFoldDB" id="A0A8M9PCC1"/>
<dbReference type="AGR" id="ZFIN:ZDB-GENE-121214-193"/>
<dbReference type="FunCoup" id="A0A8M9PCC1">
    <property type="interactions" value="2"/>
</dbReference>
<dbReference type="ZFIN" id="ZDB-GENE-121214-193">
    <property type="gene designation" value="si:dkey-4p15.5"/>
</dbReference>
<dbReference type="SMART" id="SM00241">
    <property type="entry name" value="ZP"/>
    <property type="match status" value="1"/>
</dbReference>
<dbReference type="PROSITE" id="PS51034">
    <property type="entry name" value="ZP_2"/>
    <property type="match status" value="1"/>
</dbReference>
<keyword evidence="3" id="KW-1185">Reference proteome</keyword>
<dbReference type="PANTHER" id="PTHR14002">
    <property type="entry name" value="ENDOGLIN/TGF-BETA RECEPTOR TYPE III"/>
    <property type="match status" value="1"/>
</dbReference>
<dbReference type="InterPro" id="IPR055356">
    <property type="entry name" value="ZP-N"/>
</dbReference>
<organism evidence="3 4">
    <name type="scientific">Danio rerio</name>
    <name type="common">Zebrafish</name>
    <name type="synonym">Brachydanio rerio</name>
    <dbReference type="NCBI Taxonomy" id="7955"/>
    <lineage>
        <taxon>Eukaryota</taxon>
        <taxon>Metazoa</taxon>
        <taxon>Chordata</taxon>
        <taxon>Craniata</taxon>
        <taxon>Vertebrata</taxon>
        <taxon>Euteleostomi</taxon>
        <taxon>Actinopterygii</taxon>
        <taxon>Neopterygii</taxon>
        <taxon>Teleostei</taxon>
        <taxon>Ostariophysi</taxon>
        <taxon>Cypriniformes</taxon>
        <taxon>Danionidae</taxon>
        <taxon>Danioninae</taxon>
        <taxon>Danio</taxon>
    </lineage>
</organism>
<dbReference type="KEGG" id="dre:562872"/>
<dbReference type="GO" id="GO:0005615">
    <property type="term" value="C:extracellular space"/>
    <property type="evidence" value="ECO:0000318"/>
    <property type="project" value="GO_Central"/>
</dbReference>
<evidence type="ECO:0000313" key="4">
    <source>
        <dbReference type="RefSeq" id="XP_021322069.2"/>
    </source>
</evidence>
<dbReference type="Gene3D" id="2.60.40.4100">
    <property type="entry name" value="Zona pellucida, ZP-C domain"/>
    <property type="match status" value="1"/>
</dbReference>
<dbReference type="InterPro" id="IPR055355">
    <property type="entry name" value="ZP-C"/>
</dbReference>
<evidence type="ECO:0000256" key="1">
    <source>
        <dbReference type="ARBA" id="ARBA00022729"/>
    </source>
</evidence>